<sequence>MHACNFASLALELRRLADAPSVCTTACASPHKLARVQAGNRHSHVDSVASADTPDPHQPRSSFRLQASANCQACPWRCWPYQGSASRQTVASMILPAKRNVSRMRTQPRADVNAFTADAELVVGEPDELALLAEVRIADAAREEVLERLAHCMIAIRGTFFVTS</sequence>
<proteinExistence type="predicted"/>
<reference evidence="2 3" key="1">
    <citation type="submission" date="2020-04" db="EMBL/GenBank/DDBJ databases">
        <authorList>
            <person name="De Canck E."/>
        </authorList>
    </citation>
    <scope>NUCLEOTIDE SEQUENCE [LARGE SCALE GENOMIC DNA]</scope>
    <source>
        <strain evidence="2 3">LMG 29542</strain>
    </source>
</reference>
<keyword evidence="3" id="KW-1185">Reference proteome</keyword>
<accession>A0A6J5FAX5</accession>
<dbReference type="Proteomes" id="UP000494363">
    <property type="component" value="Unassembled WGS sequence"/>
</dbReference>
<dbReference type="AlphaFoldDB" id="A0A6J5FAX5"/>
<protein>
    <submittedName>
        <fullName evidence="2">Uncharacterized protein</fullName>
    </submittedName>
</protein>
<name>A0A6J5FAX5_9BURK</name>
<feature type="region of interest" description="Disordered" evidence="1">
    <location>
        <begin position="38"/>
        <end position="62"/>
    </location>
</feature>
<organism evidence="2 3">
    <name type="scientific">Paraburkholderia humisilvae</name>
    <dbReference type="NCBI Taxonomy" id="627669"/>
    <lineage>
        <taxon>Bacteria</taxon>
        <taxon>Pseudomonadati</taxon>
        <taxon>Pseudomonadota</taxon>
        <taxon>Betaproteobacteria</taxon>
        <taxon>Burkholderiales</taxon>
        <taxon>Burkholderiaceae</taxon>
        <taxon>Paraburkholderia</taxon>
    </lineage>
</organism>
<evidence type="ECO:0000313" key="2">
    <source>
        <dbReference type="EMBL" id="CAB3774842.1"/>
    </source>
</evidence>
<evidence type="ECO:0000256" key="1">
    <source>
        <dbReference type="SAM" id="MobiDB-lite"/>
    </source>
</evidence>
<gene>
    <name evidence="2" type="ORF">LMG29542_08224</name>
</gene>
<dbReference type="EMBL" id="CADIKH010000183">
    <property type="protein sequence ID" value="CAB3774842.1"/>
    <property type="molecule type" value="Genomic_DNA"/>
</dbReference>
<evidence type="ECO:0000313" key="3">
    <source>
        <dbReference type="Proteomes" id="UP000494363"/>
    </source>
</evidence>